<dbReference type="Pfam" id="PF00401">
    <property type="entry name" value="ATP-synt_DE"/>
    <property type="match status" value="1"/>
</dbReference>
<dbReference type="AlphaFoldDB" id="A0A5R9EK53"/>
<comment type="similarity">
    <text evidence="3 12 13">Belongs to the ATPase epsilon chain family.</text>
</comment>
<dbReference type="Gene3D" id="2.60.15.10">
    <property type="entry name" value="F0F1 ATP synthase delta/epsilon subunit, N-terminal"/>
    <property type="match status" value="1"/>
</dbReference>
<keyword evidence="9 12" id="KW-0066">ATP synthesis</keyword>
<keyword evidence="6 12" id="KW-0406">Ion transport</keyword>
<dbReference type="HAMAP" id="MF_00530">
    <property type="entry name" value="ATP_synth_epsil_bac"/>
    <property type="match status" value="1"/>
</dbReference>
<dbReference type="InterPro" id="IPR036771">
    <property type="entry name" value="ATPsynth_dsu/esu_N"/>
</dbReference>
<protein>
    <recommendedName>
        <fullName evidence="4 12">ATP synthase epsilon chain</fullName>
    </recommendedName>
    <alternativeName>
        <fullName evidence="11 12">ATP synthase F1 sector epsilon subunit</fullName>
    </alternativeName>
    <alternativeName>
        <fullName evidence="10 12">F-ATPase epsilon subunit</fullName>
    </alternativeName>
</protein>
<evidence type="ECO:0000256" key="13">
    <source>
        <dbReference type="RuleBase" id="RU003656"/>
    </source>
</evidence>
<dbReference type="OrthoDB" id="9804110at2"/>
<evidence type="ECO:0000256" key="9">
    <source>
        <dbReference type="ARBA" id="ARBA00023310"/>
    </source>
</evidence>
<keyword evidence="8 12" id="KW-0139">CF(1)</keyword>
<dbReference type="PANTHER" id="PTHR13822:SF10">
    <property type="entry name" value="ATP SYNTHASE EPSILON CHAIN, CHLOROPLASTIC"/>
    <property type="match status" value="1"/>
</dbReference>
<evidence type="ECO:0000313" key="17">
    <source>
        <dbReference type="Proteomes" id="UP000306420"/>
    </source>
</evidence>
<feature type="domain" description="ATP synthase F1 complex delta/epsilon subunit N-terminal" evidence="15">
    <location>
        <begin position="8"/>
        <end position="87"/>
    </location>
</feature>
<evidence type="ECO:0000259" key="14">
    <source>
        <dbReference type="Pfam" id="PF00401"/>
    </source>
</evidence>
<dbReference type="Pfam" id="PF02823">
    <property type="entry name" value="ATP-synt_DE_N"/>
    <property type="match status" value="1"/>
</dbReference>
<sequence>MAKKHELLQVNIYAPEGLIYTHYSRGVVVKTTDGEMTILPNHIPVITSLTVGSIKVSRREESMADNYIAINGGILEMHDNVVEITATYAIRSRDIDEGKALIEKQQAEAELETALSNNDTVAHRRARIALSRAINKINVRAKNI</sequence>
<comment type="function">
    <text evidence="1 12">Produces ATP from ADP in the presence of a proton gradient across the membrane.</text>
</comment>
<dbReference type="RefSeq" id="WP_138404044.1">
    <property type="nucleotide sequence ID" value="NZ_VBSP01000008.1"/>
</dbReference>
<dbReference type="GO" id="GO:0045259">
    <property type="term" value="C:proton-transporting ATP synthase complex"/>
    <property type="evidence" value="ECO:0007669"/>
    <property type="project" value="UniProtKB-KW"/>
</dbReference>
<dbReference type="GO" id="GO:0005886">
    <property type="term" value="C:plasma membrane"/>
    <property type="evidence" value="ECO:0007669"/>
    <property type="project" value="UniProtKB-SubCell"/>
</dbReference>
<dbReference type="PANTHER" id="PTHR13822">
    <property type="entry name" value="ATP SYNTHASE DELTA/EPSILON CHAIN"/>
    <property type="match status" value="1"/>
</dbReference>
<reference evidence="16 17" key="1">
    <citation type="submission" date="2019-05" db="EMBL/GenBank/DDBJ databases">
        <title>The metagenome of a microbial culture collection derived from dairy environment covers the genomic content of the human microbiome.</title>
        <authorList>
            <person name="Roder T."/>
            <person name="Wuthrich D."/>
            <person name="Sattari Z."/>
            <person name="Von Ah U."/>
            <person name="Bar C."/>
            <person name="Ronchi F."/>
            <person name="Macpherson A.J."/>
            <person name="Ganal-Vonarburg S.C."/>
            <person name="Bruggmann R."/>
            <person name="Vergeres G."/>
        </authorList>
    </citation>
    <scope>NUCLEOTIDE SEQUENCE [LARGE SCALE GENOMIC DNA]</scope>
    <source>
        <strain evidence="16 17">FAM 24227</strain>
    </source>
</reference>
<evidence type="ECO:0000256" key="11">
    <source>
        <dbReference type="ARBA" id="ARBA00031795"/>
    </source>
</evidence>
<gene>
    <name evidence="12 16" type="primary">atpC</name>
    <name evidence="16" type="ORF">FEZ33_03655</name>
</gene>
<comment type="subunit">
    <text evidence="12 13">F-type ATPases have 2 components, CF(1) - the catalytic core - and CF(0) - the membrane proton channel. CF(1) has five subunits: alpha(3), beta(3), gamma(1), delta(1), epsilon(1). CF(0) has three main subunits: a, b and c.</text>
</comment>
<evidence type="ECO:0000256" key="3">
    <source>
        <dbReference type="ARBA" id="ARBA00005712"/>
    </source>
</evidence>
<keyword evidence="12" id="KW-0375">Hydrogen ion transport</keyword>
<organism evidence="16 17">
    <name type="scientific">Ruoffia tabacinasalis</name>
    <dbReference type="NCBI Taxonomy" id="87458"/>
    <lineage>
        <taxon>Bacteria</taxon>
        <taxon>Bacillati</taxon>
        <taxon>Bacillota</taxon>
        <taxon>Bacilli</taxon>
        <taxon>Lactobacillales</taxon>
        <taxon>Aerococcaceae</taxon>
        <taxon>Ruoffia</taxon>
    </lineage>
</organism>
<dbReference type="InterPro" id="IPR020546">
    <property type="entry name" value="ATP_synth_F1_dsu/esu_N"/>
</dbReference>
<accession>A0A5R9EK53</accession>
<evidence type="ECO:0000256" key="5">
    <source>
        <dbReference type="ARBA" id="ARBA00022448"/>
    </source>
</evidence>
<proteinExistence type="inferred from homology"/>
<evidence type="ECO:0000259" key="15">
    <source>
        <dbReference type="Pfam" id="PF02823"/>
    </source>
</evidence>
<evidence type="ECO:0000256" key="1">
    <source>
        <dbReference type="ARBA" id="ARBA00003543"/>
    </source>
</evidence>
<dbReference type="GO" id="GO:0012505">
    <property type="term" value="C:endomembrane system"/>
    <property type="evidence" value="ECO:0007669"/>
    <property type="project" value="UniProtKB-SubCell"/>
</dbReference>
<comment type="caution">
    <text evidence="16">The sequence shown here is derived from an EMBL/GenBank/DDBJ whole genome shotgun (WGS) entry which is preliminary data.</text>
</comment>
<keyword evidence="7 12" id="KW-0472">Membrane</keyword>
<evidence type="ECO:0000313" key="16">
    <source>
        <dbReference type="EMBL" id="TLQ48756.1"/>
    </source>
</evidence>
<dbReference type="GO" id="GO:0046933">
    <property type="term" value="F:proton-transporting ATP synthase activity, rotational mechanism"/>
    <property type="evidence" value="ECO:0007669"/>
    <property type="project" value="UniProtKB-UniRule"/>
</dbReference>
<keyword evidence="5 12" id="KW-0813">Transport</keyword>
<evidence type="ECO:0000256" key="7">
    <source>
        <dbReference type="ARBA" id="ARBA00023136"/>
    </source>
</evidence>
<dbReference type="GO" id="GO:0005524">
    <property type="term" value="F:ATP binding"/>
    <property type="evidence" value="ECO:0007669"/>
    <property type="project" value="UniProtKB-UniRule"/>
</dbReference>
<evidence type="ECO:0000256" key="2">
    <source>
        <dbReference type="ARBA" id="ARBA00004184"/>
    </source>
</evidence>
<dbReference type="InterPro" id="IPR001469">
    <property type="entry name" value="ATP_synth_F1_dsu/esu"/>
</dbReference>
<evidence type="ECO:0000256" key="4">
    <source>
        <dbReference type="ARBA" id="ARBA00014480"/>
    </source>
</evidence>
<evidence type="ECO:0000256" key="12">
    <source>
        <dbReference type="HAMAP-Rule" id="MF_00530"/>
    </source>
</evidence>
<evidence type="ECO:0000256" key="6">
    <source>
        <dbReference type="ARBA" id="ARBA00023065"/>
    </source>
</evidence>
<comment type="subcellular location">
    <subcellularLocation>
        <location evidence="12">Cell membrane</location>
        <topology evidence="12">Peripheral membrane protein</topology>
    </subcellularLocation>
    <subcellularLocation>
        <location evidence="2">Endomembrane system</location>
        <topology evidence="2">Peripheral membrane protein</topology>
    </subcellularLocation>
</comment>
<name>A0A5R9EK53_9LACT</name>
<evidence type="ECO:0000256" key="10">
    <source>
        <dbReference type="ARBA" id="ARBA00030215"/>
    </source>
</evidence>
<dbReference type="SUPFAM" id="SSF51344">
    <property type="entry name" value="Epsilon subunit of F1F0-ATP synthase N-terminal domain"/>
    <property type="match status" value="1"/>
</dbReference>
<dbReference type="Proteomes" id="UP000306420">
    <property type="component" value="Unassembled WGS sequence"/>
</dbReference>
<keyword evidence="12" id="KW-1003">Cell membrane</keyword>
<feature type="domain" description="ATP synthase epsilon subunit C-terminal" evidence="14">
    <location>
        <begin position="94"/>
        <end position="139"/>
    </location>
</feature>
<dbReference type="EMBL" id="VBSP01000008">
    <property type="protein sequence ID" value="TLQ48756.1"/>
    <property type="molecule type" value="Genomic_DNA"/>
</dbReference>
<dbReference type="NCBIfam" id="TIGR01216">
    <property type="entry name" value="ATP_synt_epsi"/>
    <property type="match status" value="1"/>
</dbReference>
<dbReference type="InterPro" id="IPR020547">
    <property type="entry name" value="ATP_synth_F1_esu_C"/>
</dbReference>
<evidence type="ECO:0000256" key="8">
    <source>
        <dbReference type="ARBA" id="ARBA00023196"/>
    </source>
</evidence>
<dbReference type="CDD" id="cd12152">
    <property type="entry name" value="F1-ATPase_delta"/>
    <property type="match status" value="1"/>
</dbReference>